<comment type="caution">
    <text evidence="2">The sequence shown here is derived from an EMBL/GenBank/DDBJ whole genome shotgun (WGS) entry which is preliminary data.</text>
</comment>
<evidence type="ECO:0000313" key="3">
    <source>
        <dbReference type="Proteomes" id="UP001341840"/>
    </source>
</evidence>
<name>A0ABU6YBI5_9FABA</name>
<feature type="region of interest" description="Disordered" evidence="1">
    <location>
        <begin position="30"/>
        <end position="50"/>
    </location>
</feature>
<keyword evidence="3" id="KW-1185">Reference proteome</keyword>
<evidence type="ECO:0000313" key="2">
    <source>
        <dbReference type="EMBL" id="MED6207797.1"/>
    </source>
</evidence>
<dbReference type="Proteomes" id="UP001341840">
    <property type="component" value="Unassembled WGS sequence"/>
</dbReference>
<feature type="compositionally biased region" description="Polar residues" evidence="1">
    <location>
        <begin position="30"/>
        <end position="44"/>
    </location>
</feature>
<accession>A0ABU6YBI5</accession>
<evidence type="ECO:0000256" key="1">
    <source>
        <dbReference type="SAM" id="MobiDB-lite"/>
    </source>
</evidence>
<sequence length="112" mass="12398">MAALDCPHGGIVISTAMEKLPQPCLSSTFLSNSRLQPSSSQTSDGELGRQRRRHLRALSCHSSSLSSLHRARFLSITFDCDDNVDTQPRWQRPPLPSLPCHSSSSFLFLFPS</sequence>
<organism evidence="2 3">
    <name type="scientific">Stylosanthes scabra</name>
    <dbReference type="NCBI Taxonomy" id="79078"/>
    <lineage>
        <taxon>Eukaryota</taxon>
        <taxon>Viridiplantae</taxon>
        <taxon>Streptophyta</taxon>
        <taxon>Embryophyta</taxon>
        <taxon>Tracheophyta</taxon>
        <taxon>Spermatophyta</taxon>
        <taxon>Magnoliopsida</taxon>
        <taxon>eudicotyledons</taxon>
        <taxon>Gunneridae</taxon>
        <taxon>Pentapetalae</taxon>
        <taxon>rosids</taxon>
        <taxon>fabids</taxon>
        <taxon>Fabales</taxon>
        <taxon>Fabaceae</taxon>
        <taxon>Papilionoideae</taxon>
        <taxon>50 kb inversion clade</taxon>
        <taxon>dalbergioids sensu lato</taxon>
        <taxon>Dalbergieae</taxon>
        <taxon>Pterocarpus clade</taxon>
        <taxon>Stylosanthes</taxon>
    </lineage>
</organism>
<proteinExistence type="predicted"/>
<dbReference type="EMBL" id="JASCZI010241859">
    <property type="protein sequence ID" value="MED6207797.1"/>
    <property type="molecule type" value="Genomic_DNA"/>
</dbReference>
<protein>
    <submittedName>
        <fullName evidence="2">Uncharacterized protein</fullName>
    </submittedName>
</protein>
<reference evidence="2 3" key="1">
    <citation type="journal article" date="2023" name="Plants (Basel)">
        <title>Bridging the Gap: Combining Genomics and Transcriptomics Approaches to Understand Stylosanthes scabra, an Orphan Legume from the Brazilian Caatinga.</title>
        <authorList>
            <person name="Ferreira-Neto J.R.C."/>
            <person name="da Silva M.D."/>
            <person name="Binneck E."/>
            <person name="de Melo N.F."/>
            <person name="da Silva R.H."/>
            <person name="de Melo A.L.T.M."/>
            <person name="Pandolfi V."/>
            <person name="Bustamante F.O."/>
            <person name="Brasileiro-Vidal A.C."/>
            <person name="Benko-Iseppon A.M."/>
        </authorList>
    </citation>
    <scope>NUCLEOTIDE SEQUENCE [LARGE SCALE GENOMIC DNA]</scope>
    <source>
        <tissue evidence="2">Leaves</tissue>
    </source>
</reference>
<gene>
    <name evidence="2" type="ORF">PIB30_038991</name>
</gene>